<name>B8CNY6_SHEPW</name>
<reference evidence="1 2" key="1">
    <citation type="journal article" date="2008" name="PLoS ONE">
        <title>Environmental adaptation: genomic analysis of the piezotolerant and psychrotolerant deep-sea iron reducing bacterium Shewanella piezotolerans WP3.</title>
        <authorList>
            <person name="Wang F."/>
            <person name="Wang J."/>
            <person name="Jian H."/>
            <person name="Zhang B."/>
            <person name="Li S."/>
            <person name="Wang F."/>
            <person name="Zeng X."/>
            <person name="Gao L."/>
            <person name="Bartlett D.H."/>
            <person name="Yu J."/>
            <person name="Hu S."/>
            <person name="Xiao X."/>
        </authorList>
    </citation>
    <scope>NUCLEOTIDE SEQUENCE [LARGE SCALE GENOMIC DNA]</scope>
    <source>
        <strain evidence="2">WP3 / JCM 13877</strain>
    </source>
</reference>
<dbReference type="OrthoDB" id="121544at2"/>
<evidence type="ECO:0008006" key="3">
    <source>
        <dbReference type="Google" id="ProtNLM"/>
    </source>
</evidence>
<gene>
    <name evidence="1" type="ordered locus">swp_2360</name>
</gene>
<dbReference type="RefSeq" id="WP_020912465.1">
    <property type="nucleotide sequence ID" value="NC_011566.1"/>
</dbReference>
<sequence>MATTLTYSTPSNVGEKTGIVKRSLVYLPLANSQIEDEAFILPKVDKEALREVIVNKENPLEELNLVSASSVIPRVNSSRLDKDLYTEEHNIISDQTISISTASRSSKLKFTPIPATVESNDIGLPEANSTLTVHPIKLIVEAGVDEKVCNRNIARPYRIQGVNEELFLINQLSYADMLLSDEMFVYHQEGKYYLPLEFLSELLLLPIQVDIDNKSAQGWFIEQNREVNISQLLMQYWANNSDCGSDSTELFHDDWDIYIDVKVLAQMFGFNITFDSARQIFSIAESDNIPLSQLLARQKRFEQFSKVKALAGSEEFKEFNSEYAHIGDLAINADLGARSQSLIGQSDTTIDGYIQAKMDILNHESYLSYSSSSELGETITGYIHKELTESWVNSYRIGSISSHSLALVSDANTGVGAYFDAGATFTNDIRHIVVEGVTEPGWDVELYRNNGLIDVQRVQADGVYRFFEVPYYIGLNQYQLRFYGPSGELKTESFSKLLDNSVMEQGSIGVSAGAMKREQDDLKQYYADFNWAMLDNLTAGISLIQQQDSDKQWQFLPTLSVNIVGESELLQLNYVHTDDGHAASIAMQGRLKDVDWQAQWQNYNNFSSWDNVDGRITHDANVQLSGFFKSSGVNWGLGGDWQAYQSGVENTQVNFNLSGQLSLINLSNELRWSSLIETQKWVDRIAISGRLGNWSLRSYVELELAPAIEFKQWVTNINSAISDAANYQLELRYQPNSEGDFSSRNSLSYLFDYGTLRLAVDNYATGDWLAQLRWNSSFLWETTDNRWLIDRNSFINTGSVKIIAFQDDNANGLFDANEAPLSGLQFSGHSSPNNMTDNNGELLITQLHTSRGHKLALNERSLPDPFLVPVASIIKVNAHPGFIQPIAFPVMFTAEVEGYVYQLSNEKQQAAKGVKVRLKSTASDKEYFSRVEYDGVFIFEQVTPGEYELWVRERLIQLVSLKPGDFQQLDEIVL</sequence>
<dbReference type="eggNOG" id="COG3188">
    <property type="taxonomic scope" value="Bacteria"/>
</dbReference>
<dbReference type="KEGG" id="swp:swp_2360"/>
<evidence type="ECO:0000313" key="1">
    <source>
        <dbReference type="EMBL" id="ACJ29105.1"/>
    </source>
</evidence>
<dbReference type="EMBL" id="CP000472">
    <property type="protein sequence ID" value="ACJ29105.1"/>
    <property type="molecule type" value="Genomic_DNA"/>
</dbReference>
<accession>B8CNY6</accession>
<evidence type="ECO:0000313" key="2">
    <source>
        <dbReference type="Proteomes" id="UP000000753"/>
    </source>
</evidence>
<dbReference type="AlphaFoldDB" id="B8CNY6"/>
<dbReference type="Proteomes" id="UP000000753">
    <property type="component" value="Chromosome"/>
</dbReference>
<keyword evidence="2" id="KW-1185">Reference proteome</keyword>
<proteinExistence type="predicted"/>
<organism evidence="1 2">
    <name type="scientific">Shewanella piezotolerans (strain WP3 / JCM 13877)</name>
    <dbReference type="NCBI Taxonomy" id="225849"/>
    <lineage>
        <taxon>Bacteria</taxon>
        <taxon>Pseudomonadati</taxon>
        <taxon>Pseudomonadota</taxon>
        <taxon>Gammaproteobacteria</taxon>
        <taxon>Alteromonadales</taxon>
        <taxon>Shewanellaceae</taxon>
        <taxon>Shewanella</taxon>
    </lineage>
</organism>
<dbReference type="HOGENOM" id="CLU_296115_0_0_6"/>
<dbReference type="STRING" id="225849.swp_2360"/>
<protein>
    <recommendedName>
        <fullName evidence="3">Carboxypeptidase regulatory-like domain-containing protein</fullName>
    </recommendedName>
</protein>